<dbReference type="KEGG" id="lvi:G7068_03015"/>
<evidence type="ECO:0000313" key="2">
    <source>
        <dbReference type="Proteomes" id="UP000502677"/>
    </source>
</evidence>
<reference evidence="1 2" key="1">
    <citation type="submission" date="2020-03" db="EMBL/GenBank/DDBJ databases">
        <title>Leucobacter sp. nov., isolated from beetles.</title>
        <authorList>
            <person name="Hyun D.-W."/>
            <person name="Bae J.-W."/>
        </authorList>
    </citation>
    <scope>NUCLEOTIDE SEQUENCE [LARGE SCALE GENOMIC DNA]</scope>
    <source>
        <strain evidence="1 2">HDW9C</strain>
    </source>
</reference>
<dbReference type="InterPro" id="IPR052552">
    <property type="entry name" value="YeaO-like"/>
</dbReference>
<name>A0A6G7XD06_9MICO</name>
<dbReference type="Pfam" id="PF22752">
    <property type="entry name" value="DUF488-N3i"/>
    <property type="match status" value="1"/>
</dbReference>
<dbReference type="AlphaFoldDB" id="A0A6G7XD06"/>
<sequence>MEIVLKRVYSPVSPDDGCRVLVDRLWPRGISKDSAELHTWAKSVAPCTELRKRWHADPDHFAAYAAEYRAELAVDPAAAALGELAELARRADRLTLVFGAKDLDHNHAVVLRDALLERLSDTPSALNENLL</sequence>
<dbReference type="RefSeq" id="WP_166288667.1">
    <property type="nucleotide sequence ID" value="NZ_CP049863.1"/>
</dbReference>
<keyword evidence="2" id="KW-1185">Reference proteome</keyword>
<evidence type="ECO:0000313" key="1">
    <source>
        <dbReference type="EMBL" id="QIK62287.1"/>
    </source>
</evidence>
<accession>A0A6G7XD06</accession>
<dbReference type="EMBL" id="CP049863">
    <property type="protein sequence ID" value="QIK62287.1"/>
    <property type="molecule type" value="Genomic_DNA"/>
</dbReference>
<dbReference type="PANTHER" id="PTHR36849">
    <property type="entry name" value="CYTOPLASMIC PROTEIN-RELATED"/>
    <property type="match status" value="1"/>
</dbReference>
<organism evidence="1 2">
    <name type="scientific">Leucobacter viscericola</name>
    <dbReference type="NCBI Taxonomy" id="2714935"/>
    <lineage>
        <taxon>Bacteria</taxon>
        <taxon>Bacillati</taxon>
        <taxon>Actinomycetota</taxon>
        <taxon>Actinomycetes</taxon>
        <taxon>Micrococcales</taxon>
        <taxon>Microbacteriaceae</taxon>
        <taxon>Leucobacter</taxon>
    </lineage>
</organism>
<dbReference type="PANTHER" id="PTHR36849:SF1">
    <property type="entry name" value="CYTOPLASMIC PROTEIN"/>
    <property type="match status" value="1"/>
</dbReference>
<dbReference type="Proteomes" id="UP000502677">
    <property type="component" value="Chromosome"/>
</dbReference>
<proteinExistence type="predicted"/>
<protein>
    <submittedName>
        <fullName evidence="1">DUF488 family protein</fullName>
    </submittedName>
</protein>
<gene>
    <name evidence="1" type="ORF">G7068_03015</name>
</gene>